<proteinExistence type="predicted"/>
<evidence type="ECO:0008006" key="3">
    <source>
        <dbReference type="Google" id="ProtNLM"/>
    </source>
</evidence>
<evidence type="ECO:0000313" key="2">
    <source>
        <dbReference type="Proteomes" id="UP000051679"/>
    </source>
</evidence>
<organism evidence="1 2">
    <name type="scientific">Lacticaseibacillus sharpeae JCM 1186 = DSM 20505</name>
    <dbReference type="NCBI Taxonomy" id="1291052"/>
    <lineage>
        <taxon>Bacteria</taxon>
        <taxon>Bacillati</taxon>
        <taxon>Bacillota</taxon>
        <taxon>Bacilli</taxon>
        <taxon>Lactobacillales</taxon>
        <taxon>Lactobacillaceae</taxon>
        <taxon>Lacticaseibacillus</taxon>
    </lineage>
</organism>
<name>A0A0R1ZKC4_9LACO</name>
<dbReference type="EMBL" id="AYYO01000044">
    <property type="protein sequence ID" value="KRM54786.1"/>
    <property type="molecule type" value="Genomic_DNA"/>
</dbReference>
<protein>
    <recommendedName>
        <fullName evidence="3">DUF771 domain-containing protein</fullName>
    </recommendedName>
</protein>
<dbReference type="PATRIC" id="fig|1291052.5.peg.2265"/>
<sequence length="105" mass="12052">MLLNLELTDAQIHQIALAVKADMHESNAVNAKFTTLAELMRATGKSREWFVGRADPWHPREGILNHYRNELEGTLVNYPSTPRGRYGINLSRMIDWVAEHGMEDY</sequence>
<gene>
    <name evidence="1" type="ORF">FC18_GL002201</name>
</gene>
<reference evidence="1 2" key="1">
    <citation type="journal article" date="2015" name="Genome Announc.">
        <title>Expanding the biotechnology potential of lactobacilli through comparative genomics of 213 strains and associated genera.</title>
        <authorList>
            <person name="Sun Z."/>
            <person name="Harris H.M."/>
            <person name="McCann A."/>
            <person name="Guo C."/>
            <person name="Argimon S."/>
            <person name="Zhang W."/>
            <person name="Yang X."/>
            <person name="Jeffery I.B."/>
            <person name="Cooney J.C."/>
            <person name="Kagawa T.F."/>
            <person name="Liu W."/>
            <person name="Song Y."/>
            <person name="Salvetti E."/>
            <person name="Wrobel A."/>
            <person name="Rasinkangas P."/>
            <person name="Parkhill J."/>
            <person name="Rea M.C."/>
            <person name="O'Sullivan O."/>
            <person name="Ritari J."/>
            <person name="Douillard F.P."/>
            <person name="Paul Ross R."/>
            <person name="Yang R."/>
            <person name="Briner A.E."/>
            <person name="Felis G.E."/>
            <person name="de Vos W.M."/>
            <person name="Barrangou R."/>
            <person name="Klaenhammer T.R."/>
            <person name="Caufield P.W."/>
            <person name="Cui Y."/>
            <person name="Zhang H."/>
            <person name="O'Toole P.W."/>
        </authorList>
    </citation>
    <scope>NUCLEOTIDE SEQUENCE [LARGE SCALE GENOMIC DNA]</scope>
    <source>
        <strain evidence="1 2">DSM 20505</strain>
    </source>
</reference>
<dbReference type="Proteomes" id="UP000051679">
    <property type="component" value="Unassembled WGS sequence"/>
</dbReference>
<dbReference type="AlphaFoldDB" id="A0A0R1ZKC4"/>
<dbReference type="STRING" id="1291052.FC18_GL002201"/>
<comment type="caution">
    <text evidence="1">The sequence shown here is derived from an EMBL/GenBank/DDBJ whole genome shotgun (WGS) entry which is preliminary data.</text>
</comment>
<evidence type="ECO:0000313" key="1">
    <source>
        <dbReference type="EMBL" id="KRM54786.1"/>
    </source>
</evidence>
<accession>A0A0R1ZKC4</accession>
<keyword evidence="2" id="KW-1185">Reference proteome</keyword>
<dbReference type="RefSeq" id="WP_054677309.1">
    <property type="nucleotide sequence ID" value="NZ_AYYO01000044.1"/>
</dbReference>